<evidence type="ECO:0000313" key="13">
    <source>
        <dbReference type="Proteomes" id="UP000034154"/>
    </source>
</evidence>
<evidence type="ECO:0000256" key="4">
    <source>
        <dbReference type="ARBA" id="ARBA00022695"/>
    </source>
</evidence>
<comment type="similarity">
    <text evidence="1">Belongs to the sigma-54 factor family.</text>
</comment>
<evidence type="ECO:0000256" key="3">
    <source>
        <dbReference type="ARBA" id="ARBA00022679"/>
    </source>
</evidence>
<evidence type="ECO:0000259" key="10">
    <source>
        <dbReference type="Pfam" id="PF04552"/>
    </source>
</evidence>
<evidence type="ECO:0000256" key="1">
    <source>
        <dbReference type="ARBA" id="ARBA00008798"/>
    </source>
</evidence>
<feature type="region of interest" description="Disordered" evidence="9">
    <location>
        <begin position="62"/>
        <end position="92"/>
    </location>
</feature>
<evidence type="ECO:0000256" key="9">
    <source>
        <dbReference type="SAM" id="MobiDB-lite"/>
    </source>
</evidence>
<dbReference type="GO" id="GO:0001216">
    <property type="term" value="F:DNA-binding transcription activator activity"/>
    <property type="evidence" value="ECO:0007669"/>
    <property type="project" value="InterPro"/>
</dbReference>
<keyword evidence="4" id="KW-0548">Nucleotidyltransferase</keyword>
<dbReference type="Gene3D" id="1.10.10.1330">
    <property type="entry name" value="RNA polymerase sigma-54 factor, core-binding domain"/>
    <property type="match status" value="1"/>
</dbReference>
<dbReference type="PANTHER" id="PTHR32248:SF4">
    <property type="entry name" value="RNA POLYMERASE SIGMA-54 FACTOR"/>
    <property type="match status" value="1"/>
</dbReference>
<dbReference type="InterPro" id="IPR007046">
    <property type="entry name" value="RNA_pol_sigma_54_core-bd"/>
</dbReference>
<reference evidence="12 13" key="1">
    <citation type="journal article" date="2015" name="Nature">
        <title>rRNA introns, odd ribosomes, and small enigmatic genomes across a large radiation of phyla.</title>
        <authorList>
            <person name="Brown C.T."/>
            <person name="Hug L.A."/>
            <person name="Thomas B.C."/>
            <person name="Sharon I."/>
            <person name="Castelle C.J."/>
            <person name="Singh A."/>
            <person name="Wilkins M.J."/>
            <person name="Williams K.H."/>
            <person name="Banfield J.F."/>
        </authorList>
    </citation>
    <scope>NUCLEOTIDE SEQUENCE [LARGE SCALE GENOMIC DNA]</scope>
</reference>
<evidence type="ECO:0000256" key="6">
    <source>
        <dbReference type="ARBA" id="ARBA00023082"/>
    </source>
</evidence>
<keyword evidence="8" id="KW-0804">Transcription</keyword>
<evidence type="ECO:0000256" key="7">
    <source>
        <dbReference type="ARBA" id="ARBA00023125"/>
    </source>
</evidence>
<evidence type="ECO:0000256" key="2">
    <source>
        <dbReference type="ARBA" id="ARBA00022478"/>
    </source>
</evidence>
<dbReference type="GO" id="GO:0016987">
    <property type="term" value="F:sigma factor activity"/>
    <property type="evidence" value="ECO:0007669"/>
    <property type="project" value="UniProtKB-KW"/>
</dbReference>
<dbReference type="InterPro" id="IPR000394">
    <property type="entry name" value="RNA_pol_sigma_54"/>
</dbReference>
<name>A0A0G1MJE4_9BACT</name>
<evidence type="ECO:0000256" key="8">
    <source>
        <dbReference type="ARBA" id="ARBA00023163"/>
    </source>
</evidence>
<protein>
    <submittedName>
        <fullName evidence="12">RNA polymerase, sigma 54 subunit, RpoN</fullName>
    </submittedName>
</protein>
<dbReference type="Gene3D" id="1.10.10.60">
    <property type="entry name" value="Homeodomain-like"/>
    <property type="match status" value="1"/>
</dbReference>
<evidence type="ECO:0000256" key="5">
    <source>
        <dbReference type="ARBA" id="ARBA00023015"/>
    </source>
</evidence>
<proteinExistence type="inferred from homology"/>
<dbReference type="Pfam" id="PF04552">
    <property type="entry name" value="Sigma54_DBD"/>
    <property type="match status" value="1"/>
</dbReference>
<dbReference type="GO" id="GO:0016779">
    <property type="term" value="F:nucleotidyltransferase activity"/>
    <property type="evidence" value="ECO:0007669"/>
    <property type="project" value="UniProtKB-KW"/>
</dbReference>
<dbReference type="EMBL" id="LCJB01000001">
    <property type="protein sequence ID" value="KKT72089.1"/>
    <property type="molecule type" value="Genomic_DNA"/>
</dbReference>
<dbReference type="PANTHER" id="PTHR32248">
    <property type="entry name" value="RNA POLYMERASE SIGMA-54 FACTOR"/>
    <property type="match status" value="1"/>
</dbReference>
<dbReference type="Pfam" id="PF04963">
    <property type="entry name" value="Sigma54_CBD"/>
    <property type="match status" value="1"/>
</dbReference>
<dbReference type="NCBIfam" id="TIGR02395">
    <property type="entry name" value="rpoN_sigma"/>
    <property type="match status" value="1"/>
</dbReference>
<dbReference type="PIRSF" id="PIRSF000774">
    <property type="entry name" value="RpoN"/>
    <property type="match status" value="1"/>
</dbReference>
<dbReference type="Pfam" id="PF00309">
    <property type="entry name" value="Sigma54_AID"/>
    <property type="match status" value="1"/>
</dbReference>
<dbReference type="AlphaFoldDB" id="A0A0G1MJE4"/>
<gene>
    <name evidence="12" type="ORF">UW63_C0001G0011</name>
</gene>
<keyword evidence="3" id="KW-0808">Transferase</keyword>
<accession>A0A0G1MJE4</accession>
<evidence type="ECO:0000313" key="12">
    <source>
        <dbReference type="EMBL" id="KKT72089.1"/>
    </source>
</evidence>
<dbReference type="InterPro" id="IPR038709">
    <property type="entry name" value="RpoN_core-bd_sf"/>
</dbReference>
<keyword evidence="2" id="KW-0240">DNA-directed RNA polymerase</keyword>
<feature type="compositionally biased region" description="Acidic residues" evidence="9">
    <location>
        <begin position="63"/>
        <end position="92"/>
    </location>
</feature>
<dbReference type="GO" id="GO:0003677">
    <property type="term" value="F:DNA binding"/>
    <property type="evidence" value="ECO:0007669"/>
    <property type="project" value="UniProtKB-KW"/>
</dbReference>
<dbReference type="Proteomes" id="UP000034154">
    <property type="component" value="Unassembled WGS sequence"/>
</dbReference>
<organism evidence="12 13">
    <name type="scientific">Candidatus Uhrbacteria bacterium GW2011_GWF2_44_350</name>
    <dbReference type="NCBI Taxonomy" id="1619000"/>
    <lineage>
        <taxon>Bacteria</taxon>
        <taxon>Candidatus Uhriibacteriota</taxon>
    </lineage>
</organism>
<dbReference type="PATRIC" id="fig|1619000.3.peg.13"/>
<comment type="caution">
    <text evidence="12">The sequence shown here is derived from an EMBL/GenBank/DDBJ whole genome shotgun (WGS) entry which is preliminary data.</text>
</comment>
<dbReference type="GO" id="GO:0006352">
    <property type="term" value="P:DNA-templated transcription initiation"/>
    <property type="evidence" value="ECO:0007669"/>
    <property type="project" value="InterPro"/>
</dbReference>
<dbReference type="PROSITE" id="PS00718">
    <property type="entry name" value="SIGMA54_2"/>
    <property type="match status" value="1"/>
</dbReference>
<sequence length="505" mass="58341">MHPANPDFFITFRTFLKKYYRMLKQSLQQKLLQKLSPQQIQLIKLLEIPTMQLEQRIKKELEENPALEEGPDEETAASQDDGQDEKEADGNQDEFSLEDYLNDEDVPSYKLSANNYSKDDEQKDIPYSVGSTFHEQLEVQLGLRMLDELSKNLALYIIGNIDEDGYLRRDLEAIVDDLAFSMNIQTDEQKLLGILRIIQDFDPAGVGARDLQECLLLQIERRDKKTPHIDVAEKILRRHFDEFTKKHYDKIEKKLDIDDEILKKAIDEILKLNPKPGSSFSDPMNKSFQTITPDFILDIIDGEMILTLNAKNVPDLKISRSYADMIQDFAKGKGKTIKQNKEAITFVKQKLDSAKWFIDAIKQRQNTLLVTMNAIIGFQEEYFIEGDETKLKPMILKDVADITGLDISTISRVANSKYIQTHFGIYSLKYFFSEGMQTDSGEEVSTREIKKILSECIENENKKKPVTDEKLADILKEKGYLIARRTVAKYREQLNIPVARMRKEL</sequence>
<dbReference type="PROSITE" id="PS50044">
    <property type="entry name" value="SIGMA54_3"/>
    <property type="match status" value="1"/>
</dbReference>
<feature type="domain" description="RNA polymerase sigma factor 54 DNA-binding" evidence="10">
    <location>
        <begin position="346"/>
        <end position="503"/>
    </location>
</feature>
<evidence type="ECO:0000259" key="11">
    <source>
        <dbReference type="Pfam" id="PF04963"/>
    </source>
</evidence>
<dbReference type="GO" id="GO:0000428">
    <property type="term" value="C:DNA-directed RNA polymerase complex"/>
    <property type="evidence" value="ECO:0007669"/>
    <property type="project" value="UniProtKB-KW"/>
</dbReference>
<dbReference type="InterPro" id="IPR007634">
    <property type="entry name" value="RNA_pol_sigma_54_DNA-bd"/>
</dbReference>
<keyword evidence="6" id="KW-0731">Sigma factor</keyword>
<keyword evidence="7" id="KW-0238">DNA-binding</keyword>
<dbReference type="PRINTS" id="PR00045">
    <property type="entry name" value="SIGMA54FCT"/>
</dbReference>
<keyword evidence="5" id="KW-0805">Transcription regulation</keyword>
<feature type="domain" description="RNA polymerase sigma factor 54 core-binding" evidence="11">
    <location>
        <begin position="131"/>
        <end position="322"/>
    </location>
</feature>